<comment type="caution">
    <text evidence="1">The sequence shown here is derived from an EMBL/GenBank/DDBJ whole genome shotgun (WGS) entry which is preliminary data.</text>
</comment>
<evidence type="ECO:0000313" key="1">
    <source>
        <dbReference type="EMBL" id="KGO88082.1"/>
    </source>
</evidence>
<proteinExistence type="predicted"/>
<evidence type="ECO:0000313" key="2">
    <source>
        <dbReference type="Proteomes" id="UP000030152"/>
    </source>
</evidence>
<dbReference type="EMBL" id="JRLX01000002">
    <property type="protein sequence ID" value="KGO88082.1"/>
    <property type="molecule type" value="Genomic_DNA"/>
</dbReference>
<dbReference type="AlphaFoldDB" id="A0A0A2M5Y5"/>
<reference evidence="1 2" key="1">
    <citation type="submission" date="2013-09" db="EMBL/GenBank/DDBJ databases">
        <authorList>
            <person name="Zeng Z."/>
            <person name="Chen C."/>
        </authorList>
    </citation>
    <scope>NUCLEOTIDE SEQUENCE [LARGE SCALE GENOMIC DNA]</scope>
    <source>
        <strain evidence="1 2">WB 3.3-2</strain>
    </source>
</reference>
<dbReference type="RefSeq" id="WP_020212262.1">
    <property type="nucleotide sequence ID" value="NZ_JRLX01000002.1"/>
</dbReference>
<accession>A0A0A2M5Y5</accession>
<sequence length="65" mass="7687">MSEYSHLTIADLSAARAFVQEQIADRKEDSKFIENTSTINELVEYEQRIRLELFSRVIVRKLKKQ</sequence>
<keyword evidence="2" id="KW-1185">Reference proteome</keyword>
<dbReference type="STRING" id="1121895.GCA_000378485_01133"/>
<gene>
    <name evidence="1" type="ORF">Q765_03230</name>
</gene>
<dbReference type="Proteomes" id="UP000030152">
    <property type="component" value="Unassembled WGS sequence"/>
</dbReference>
<protein>
    <submittedName>
        <fullName evidence="1">Uncharacterized protein</fullName>
    </submittedName>
</protein>
<organism evidence="1 2">
    <name type="scientific">Flavobacterium rivuli WB 3.3-2 = DSM 21788</name>
    <dbReference type="NCBI Taxonomy" id="1121895"/>
    <lineage>
        <taxon>Bacteria</taxon>
        <taxon>Pseudomonadati</taxon>
        <taxon>Bacteroidota</taxon>
        <taxon>Flavobacteriia</taxon>
        <taxon>Flavobacteriales</taxon>
        <taxon>Flavobacteriaceae</taxon>
        <taxon>Flavobacterium</taxon>
    </lineage>
</organism>
<name>A0A0A2M5Y5_9FLAO</name>